<keyword evidence="4 6" id="KW-1133">Transmembrane helix</keyword>
<feature type="chain" id="PRO_5046516519" evidence="7">
    <location>
        <begin position="20"/>
        <end position="213"/>
    </location>
</feature>
<comment type="caution">
    <text evidence="8">The sequence shown here is derived from an EMBL/GenBank/DDBJ whole genome shotgun (WGS) entry which is preliminary data.</text>
</comment>
<dbReference type="PANTHER" id="PTHR30086">
    <property type="entry name" value="ARGININE EXPORTER PROTEIN ARGO"/>
    <property type="match status" value="1"/>
</dbReference>
<evidence type="ECO:0000313" key="8">
    <source>
        <dbReference type="EMBL" id="MFC3676675.1"/>
    </source>
</evidence>
<feature type="transmembrane region" description="Helical" evidence="6">
    <location>
        <begin position="41"/>
        <end position="64"/>
    </location>
</feature>
<evidence type="ECO:0000256" key="7">
    <source>
        <dbReference type="SAM" id="SignalP"/>
    </source>
</evidence>
<evidence type="ECO:0000256" key="1">
    <source>
        <dbReference type="ARBA" id="ARBA00004651"/>
    </source>
</evidence>
<accession>A0ABV7VHM2</accession>
<feature type="signal peptide" evidence="7">
    <location>
        <begin position="1"/>
        <end position="19"/>
    </location>
</feature>
<keyword evidence="5 6" id="KW-0472">Membrane</keyword>
<feature type="transmembrane region" description="Helical" evidence="6">
    <location>
        <begin position="70"/>
        <end position="89"/>
    </location>
</feature>
<feature type="transmembrane region" description="Helical" evidence="6">
    <location>
        <begin position="124"/>
        <end position="143"/>
    </location>
</feature>
<dbReference type="InterPro" id="IPR001123">
    <property type="entry name" value="LeuE-type"/>
</dbReference>
<evidence type="ECO:0000256" key="6">
    <source>
        <dbReference type="SAM" id="Phobius"/>
    </source>
</evidence>
<sequence length="213" mass="21947">MTDGLHLPLILAAALLASASPGPATLAIAGTAMKSGRKYGLAVAAGILTGSLVWSTAAACGLGAAMLANAWVFEVLRWFGAGYLIFLAVKSARSALKPGEPALRGLGLHNGGQTSLKRMYLSGLALHLTNPKAILFFGALYAVGVPAGATPADLATVILAIGAQSTLVFHGYALLFSSAPVARGYLRLRRWFEGAFAIGFGYAGVKILTARLY</sequence>
<comment type="subcellular location">
    <subcellularLocation>
        <location evidence="1">Cell membrane</location>
        <topology evidence="1">Multi-pass membrane protein</topology>
    </subcellularLocation>
</comment>
<feature type="transmembrane region" description="Helical" evidence="6">
    <location>
        <begin position="6"/>
        <end position="29"/>
    </location>
</feature>
<organism evidence="8 9">
    <name type="scientific">Ferrovibrio xuzhouensis</name>
    <dbReference type="NCBI Taxonomy" id="1576914"/>
    <lineage>
        <taxon>Bacteria</taxon>
        <taxon>Pseudomonadati</taxon>
        <taxon>Pseudomonadota</taxon>
        <taxon>Alphaproteobacteria</taxon>
        <taxon>Rhodospirillales</taxon>
        <taxon>Rhodospirillaceae</taxon>
        <taxon>Ferrovibrio</taxon>
    </lineage>
</organism>
<evidence type="ECO:0000256" key="2">
    <source>
        <dbReference type="ARBA" id="ARBA00022475"/>
    </source>
</evidence>
<keyword evidence="2" id="KW-1003">Cell membrane</keyword>
<feature type="transmembrane region" description="Helical" evidence="6">
    <location>
        <begin position="155"/>
        <end position="179"/>
    </location>
</feature>
<evidence type="ECO:0000256" key="5">
    <source>
        <dbReference type="ARBA" id="ARBA00023136"/>
    </source>
</evidence>
<keyword evidence="3 6" id="KW-0812">Transmembrane</keyword>
<keyword evidence="7" id="KW-0732">Signal</keyword>
<dbReference type="PANTHER" id="PTHR30086:SF20">
    <property type="entry name" value="ARGININE EXPORTER PROTEIN ARGO-RELATED"/>
    <property type="match status" value="1"/>
</dbReference>
<keyword evidence="9" id="KW-1185">Reference proteome</keyword>
<proteinExistence type="predicted"/>
<dbReference type="Proteomes" id="UP001595711">
    <property type="component" value="Unassembled WGS sequence"/>
</dbReference>
<dbReference type="RefSeq" id="WP_379727739.1">
    <property type="nucleotide sequence ID" value="NZ_JBHRYJ010000003.1"/>
</dbReference>
<feature type="transmembrane region" description="Helical" evidence="6">
    <location>
        <begin position="191"/>
        <end position="210"/>
    </location>
</feature>
<evidence type="ECO:0000313" key="9">
    <source>
        <dbReference type="Proteomes" id="UP001595711"/>
    </source>
</evidence>
<gene>
    <name evidence="8" type="ORF">ACFOOQ_14050</name>
</gene>
<reference evidence="9" key="1">
    <citation type="journal article" date="2019" name="Int. J. Syst. Evol. Microbiol.">
        <title>The Global Catalogue of Microorganisms (GCM) 10K type strain sequencing project: providing services to taxonomists for standard genome sequencing and annotation.</title>
        <authorList>
            <consortium name="The Broad Institute Genomics Platform"/>
            <consortium name="The Broad Institute Genome Sequencing Center for Infectious Disease"/>
            <person name="Wu L."/>
            <person name="Ma J."/>
        </authorList>
    </citation>
    <scope>NUCLEOTIDE SEQUENCE [LARGE SCALE GENOMIC DNA]</scope>
    <source>
        <strain evidence="9">KCTC 42182</strain>
    </source>
</reference>
<protein>
    <submittedName>
        <fullName evidence="8">LysE family translocator</fullName>
    </submittedName>
</protein>
<name>A0ABV7VHM2_9PROT</name>
<dbReference type="Pfam" id="PF01810">
    <property type="entry name" value="LysE"/>
    <property type="match status" value="1"/>
</dbReference>
<evidence type="ECO:0000256" key="3">
    <source>
        <dbReference type="ARBA" id="ARBA00022692"/>
    </source>
</evidence>
<evidence type="ECO:0000256" key="4">
    <source>
        <dbReference type="ARBA" id="ARBA00022989"/>
    </source>
</evidence>
<dbReference type="EMBL" id="JBHRYJ010000003">
    <property type="protein sequence ID" value="MFC3676675.1"/>
    <property type="molecule type" value="Genomic_DNA"/>
</dbReference>